<dbReference type="EMBL" id="JACVVK020000624">
    <property type="protein sequence ID" value="KAK7462096.1"/>
    <property type="molecule type" value="Genomic_DNA"/>
</dbReference>
<comment type="caution">
    <text evidence="1">The sequence shown here is derived from an EMBL/GenBank/DDBJ whole genome shotgun (WGS) entry which is preliminary data.</text>
</comment>
<name>A0ABD0J747_9CAEN</name>
<gene>
    <name evidence="1" type="ORF">BaRGS_00038506</name>
</gene>
<reference evidence="1 2" key="1">
    <citation type="journal article" date="2023" name="Sci. Data">
        <title>Genome assembly of the Korean intertidal mud-creeper Batillaria attramentaria.</title>
        <authorList>
            <person name="Patra A.K."/>
            <person name="Ho P.T."/>
            <person name="Jun S."/>
            <person name="Lee S.J."/>
            <person name="Kim Y."/>
            <person name="Won Y.J."/>
        </authorList>
    </citation>
    <scope>NUCLEOTIDE SEQUENCE [LARGE SCALE GENOMIC DNA]</scope>
    <source>
        <strain evidence="1">Wonlab-2016</strain>
    </source>
</reference>
<keyword evidence="2" id="KW-1185">Reference proteome</keyword>
<accession>A0ABD0J747</accession>
<proteinExistence type="predicted"/>
<protein>
    <submittedName>
        <fullName evidence="1">Uncharacterized protein</fullName>
    </submittedName>
</protein>
<dbReference type="AlphaFoldDB" id="A0ABD0J747"/>
<dbReference type="Proteomes" id="UP001519460">
    <property type="component" value="Unassembled WGS sequence"/>
</dbReference>
<sequence length="376" mass="42078">MKLTAKLLFLIAALSICVNVLLFAGKSWLPGFAEGFLPNSISRDFRFPYNEPSGEDPKLDVAIRSSDGLNAVSDLRNNFHNKNFSQTVLANDLQDDIEEQGAVPLLTLFSTWVDPPDADHDLIRNLTLRNWAQLKPLIVPVVFTNSSRVASRAEENGWHVLPVSRTAVGVPILKYMYMDVMARFDSTLYSYANGDILFTQSLVDTLQAVLTSPELPIDKQPLLVAGRRTNVNMVQPNEITTFQGIHDIARSRGEMDIGHAIDYIVVDRRFPWNCIPDLVIGRVVYDNWLVGHAILEGQVVVVEATETLLAVHQLGKEGRKEGSRRPNNDYNRDLVRRIHVTNQALSVTCAPWKTLNGPDGRINMKKVKMHKGCGQL</sequence>
<evidence type="ECO:0000313" key="1">
    <source>
        <dbReference type="EMBL" id="KAK7462096.1"/>
    </source>
</evidence>
<organism evidence="1 2">
    <name type="scientific">Batillaria attramentaria</name>
    <dbReference type="NCBI Taxonomy" id="370345"/>
    <lineage>
        <taxon>Eukaryota</taxon>
        <taxon>Metazoa</taxon>
        <taxon>Spiralia</taxon>
        <taxon>Lophotrochozoa</taxon>
        <taxon>Mollusca</taxon>
        <taxon>Gastropoda</taxon>
        <taxon>Caenogastropoda</taxon>
        <taxon>Sorbeoconcha</taxon>
        <taxon>Cerithioidea</taxon>
        <taxon>Batillariidae</taxon>
        <taxon>Batillaria</taxon>
    </lineage>
</organism>
<evidence type="ECO:0000313" key="2">
    <source>
        <dbReference type="Proteomes" id="UP001519460"/>
    </source>
</evidence>